<dbReference type="GO" id="GO:0005737">
    <property type="term" value="C:cytoplasm"/>
    <property type="evidence" value="ECO:0007669"/>
    <property type="project" value="TreeGrafter"/>
</dbReference>
<dbReference type="InterPro" id="IPR015424">
    <property type="entry name" value="PyrdxlP-dep_Trfase"/>
</dbReference>
<comment type="pathway">
    <text evidence="2">Amino-acid biosynthesis; L-cysteine biosynthesis; L-cysteine from L-homocysteine and L-serine: step 2/2.</text>
</comment>
<reference evidence="9" key="1">
    <citation type="submission" date="2015-05" db="UniProtKB">
        <authorList>
            <consortium name="EnsemblMetazoa"/>
        </authorList>
    </citation>
    <scope>IDENTIFICATION</scope>
</reference>
<dbReference type="InterPro" id="IPR000277">
    <property type="entry name" value="Cys/Met-Metab_PyrdxlP-dep_enz"/>
</dbReference>
<dbReference type="EnsemblMetazoa" id="RPRC011848-RA">
    <property type="protein sequence ID" value="RPRC011848-PA"/>
    <property type="gene ID" value="RPRC011848"/>
</dbReference>
<dbReference type="InParanoid" id="T1I6C9"/>
<evidence type="ECO:0000256" key="3">
    <source>
        <dbReference type="ARBA" id="ARBA00009077"/>
    </source>
</evidence>
<dbReference type="EMBL" id="ACPB03001822">
    <property type="status" value="NOT_ANNOTATED_CDS"/>
    <property type="molecule type" value="Genomic_DNA"/>
</dbReference>
<proteinExistence type="inferred from homology"/>
<dbReference type="Gene3D" id="3.40.640.10">
    <property type="entry name" value="Type I PLP-dependent aspartate aminotransferase-like (Major domain)"/>
    <property type="match status" value="1"/>
</dbReference>
<dbReference type="GO" id="GO:0019343">
    <property type="term" value="P:cysteine biosynthetic process via cystathionine"/>
    <property type="evidence" value="ECO:0007669"/>
    <property type="project" value="TreeGrafter"/>
</dbReference>
<evidence type="ECO:0000256" key="5">
    <source>
        <dbReference type="ARBA" id="ARBA00022898"/>
    </source>
</evidence>
<dbReference type="GO" id="GO:0004123">
    <property type="term" value="F:cystathionine gamma-lyase activity"/>
    <property type="evidence" value="ECO:0007669"/>
    <property type="project" value="TreeGrafter"/>
</dbReference>
<dbReference type="OMA" id="ADFYFQY"/>
<dbReference type="InterPro" id="IPR015421">
    <property type="entry name" value="PyrdxlP-dep_Trfase_major"/>
</dbReference>
<keyword evidence="10" id="KW-1185">Reference proteome</keyword>
<keyword evidence="6" id="KW-0028">Amino-acid biosynthesis</keyword>
<dbReference type="GO" id="GO:0030170">
    <property type="term" value="F:pyridoxal phosphate binding"/>
    <property type="evidence" value="ECO:0007669"/>
    <property type="project" value="InterPro"/>
</dbReference>
<protein>
    <recommendedName>
        <fullName evidence="4">cystathionine gamma-lyase</fullName>
        <ecNumber evidence="4">4.4.1.1</ecNumber>
    </recommendedName>
    <alternativeName>
        <fullName evidence="7">Gamma-cystathionase</fullName>
    </alternativeName>
</protein>
<keyword evidence="6" id="KW-0198">Cysteine biosynthesis</keyword>
<dbReference type="Proteomes" id="UP000015103">
    <property type="component" value="Unassembled WGS sequence"/>
</dbReference>
<evidence type="ECO:0000256" key="1">
    <source>
        <dbReference type="ARBA" id="ARBA00001933"/>
    </source>
</evidence>
<dbReference type="UniPathway" id="UPA00136">
    <property type="reaction ID" value="UER00202"/>
</dbReference>
<dbReference type="HOGENOM" id="CLU_018986_8_0_1"/>
<evidence type="ECO:0000256" key="2">
    <source>
        <dbReference type="ARBA" id="ARBA00005038"/>
    </source>
</evidence>
<organism evidence="9 10">
    <name type="scientific">Rhodnius prolixus</name>
    <name type="common">Triatomid bug</name>
    <dbReference type="NCBI Taxonomy" id="13249"/>
    <lineage>
        <taxon>Eukaryota</taxon>
        <taxon>Metazoa</taxon>
        <taxon>Ecdysozoa</taxon>
        <taxon>Arthropoda</taxon>
        <taxon>Hexapoda</taxon>
        <taxon>Insecta</taxon>
        <taxon>Pterygota</taxon>
        <taxon>Neoptera</taxon>
        <taxon>Paraneoptera</taxon>
        <taxon>Hemiptera</taxon>
        <taxon>Heteroptera</taxon>
        <taxon>Panheteroptera</taxon>
        <taxon>Cimicomorpha</taxon>
        <taxon>Reduviidae</taxon>
        <taxon>Triatominae</taxon>
        <taxon>Rhodnius</taxon>
    </lineage>
</organism>
<dbReference type="EC" id="4.4.1.1" evidence="4"/>
<dbReference type="VEuPathDB" id="VectorBase:RPRC011848"/>
<dbReference type="Pfam" id="PF01053">
    <property type="entry name" value="Cys_Met_Meta_PP"/>
    <property type="match status" value="1"/>
</dbReference>
<comment type="cofactor">
    <cofactor evidence="1 8">
        <name>pyridoxal 5'-phosphate</name>
        <dbReference type="ChEBI" id="CHEBI:597326"/>
    </cofactor>
</comment>
<comment type="similarity">
    <text evidence="3 8">Belongs to the trans-sulfuration enzymes family.</text>
</comment>
<sequence>MYSLTKYMDGHSDVIMGAMTTNNEDLYKRMMYLQNSMGIVPSPFDCYLVNRSLKTLAVRMNQHMKNAIIVAKHLEKHPSVERVLCPALPSHPHHSLAKRLWSGSSGMMSFYIKNGNLEKNNAFLSSLKVFILAESLGGFQSLAELP</sequence>
<dbReference type="STRING" id="13249.T1I6C9"/>
<evidence type="ECO:0000256" key="8">
    <source>
        <dbReference type="RuleBase" id="RU362118"/>
    </source>
</evidence>
<dbReference type="SUPFAM" id="SSF53383">
    <property type="entry name" value="PLP-dependent transferases"/>
    <property type="match status" value="1"/>
</dbReference>
<dbReference type="InterPro" id="IPR015422">
    <property type="entry name" value="PyrdxlP-dep_Trfase_small"/>
</dbReference>
<keyword evidence="5 8" id="KW-0663">Pyridoxal phosphate</keyword>
<evidence type="ECO:0000313" key="10">
    <source>
        <dbReference type="Proteomes" id="UP000015103"/>
    </source>
</evidence>
<dbReference type="PANTHER" id="PTHR11808:SF15">
    <property type="entry name" value="CYSTATHIONINE GAMMA-LYASE"/>
    <property type="match status" value="1"/>
</dbReference>
<accession>T1I6C9</accession>
<dbReference type="eggNOG" id="KOG0053">
    <property type="taxonomic scope" value="Eukaryota"/>
</dbReference>
<dbReference type="GO" id="GO:0019346">
    <property type="term" value="P:transsulfuration"/>
    <property type="evidence" value="ECO:0007669"/>
    <property type="project" value="InterPro"/>
</dbReference>
<evidence type="ECO:0000256" key="7">
    <source>
        <dbReference type="ARBA" id="ARBA00029853"/>
    </source>
</evidence>
<evidence type="ECO:0000256" key="6">
    <source>
        <dbReference type="ARBA" id="ARBA00023192"/>
    </source>
</evidence>
<dbReference type="AlphaFoldDB" id="T1I6C9"/>
<dbReference type="Gene3D" id="3.90.1150.10">
    <property type="entry name" value="Aspartate Aminotransferase, domain 1"/>
    <property type="match status" value="1"/>
</dbReference>
<dbReference type="PANTHER" id="PTHR11808">
    <property type="entry name" value="TRANS-SULFURATION ENZYME FAMILY MEMBER"/>
    <property type="match status" value="1"/>
</dbReference>
<evidence type="ECO:0000256" key="4">
    <source>
        <dbReference type="ARBA" id="ARBA00012085"/>
    </source>
</evidence>
<name>T1I6C9_RHOPR</name>
<evidence type="ECO:0000313" key="9">
    <source>
        <dbReference type="EnsemblMetazoa" id="RPRC011848-PA"/>
    </source>
</evidence>